<evidence type="ECO:0000313" key="5">
    <source>
        <dbReference type="Proteomes" id="UP000247476"/>
    </source>
</evidence>
<dbReference type="PROSITE" id="PS51186">
    <property type="entry name" value="GNAT"/>
    <property type="match status" value="2"/>
</dbReference>
<gene>
    <name evidence="4" type="ORF">DLM86_01475</name>
</gene>
<dbReference type="PANTHER" id="PTHR43877">
    <property type="entry name" value="AMINOALKYLPHOSPHONATE N-ACETYLTRANSFERASE-RELATED-RELATED"/>
    <property type="match status" value="1"/>
</dbReference>
<dbReference type="InterPro" id="IPR016181">
    <property type="entry name" value="Acyl_CoA_acyltransferase"/>
</dbReference>
<dbReference type="Pfam" id="PF00583">
    <property type="entry name" value="Acetyltransf_1"/>
    <property type="match status" value="1"/>
</dbReference>
<dbReference type="OrthoDB" id="273614at2"/>
<keyword evidence="5" id="KW-1185">Reference proteome</keyword>
<dbReference type="InterPro" id="IPR050832">
    <property type="entry name" value="Bact_Acetyltransf"/>
</dbReference>
<dbReference type="InterPro" id="IPR000182">
    <property type="entry name" value="GNAT_dom"/>
</dbReference>
<keyword evidence="2" id="KW-0012">Acyltransferase</keyword>
<feature type="domain" description="N-acetyltransferase" evidence="3">
    <location>
        <begin position="2"/>
        <end position="161"/>
    </location>
</feature>
<evidence type="ECO:0000259" key="3">
    <source>
        <dbReference type="PROSITE" id="PS51186"/>
    </source>
</evidence>
<dbReference type="CDD" id="cd04301">
    <property type="entry name" value="NAT_SF"/>
    <property type="match status" value="2"/>
</dbReference>
<name>A0A2V5KC35_9BACL</name>
<dbReference type="EMBL" id="QJVJ01000001">
    <property type="protein sequence ID" value="PYI57141.1"/>
    <property type="molecule type" value="Genomic_DNA"/>
</dbReference>
<dbReference type="PANTHER" id="PTHR43877:SF1">
    <property type="entry name" value="ACETYLTRANSFERASE"/>
    <property type="match status" value="1"/>
</dbReference>
<evidence type="ECO:0000256" key="2">
    <source>
        <dbReference type="ARBA" id="ARBA00023315"/>
    </source>
</evidence>
<dbReference type="GO" id="GO:0016747">
    <property type="term" value="F:acyltransferase activity, transferring groups other than amino-acyl groups"/>
    <property type="evidence" value="ECO:0007669"/>
    <property type="project" value="InterPro"/>
</dbReference>
<keyword evidence="1 4" id="KW-0808">Transferase</keyword>
<dbReference type="AlphaFoldDB" id="A0A2V5KC35"/>
<dbReference type="SUPFAM" id="SSF55729">
    <property type="entry name" value="Acyl-CoA N-acyltransferases (Nat)"/>
    <property type="match status" value="2"/>
</dbReference>
<proteinExistence type="predicted"/>
<sequence>MITYRSYRPGDERQLVKLWNECLVHDPVTPARFRNLVLLDANFDPAGLRVAEDGGSLIGCVYAVRRLLPMAGTDLEPDNGWIPFFFVSPAHRRQGVASVLMRDAVEFLRGHGRTKLFFSSYAPNYIVPGIDERAYPAGYAFLLKESFVRRYSPVAMDLPLVGYETPDDVVQLKRLRTREGYEFRTAEDRDLAELIRFANEAFNPDWGRAIREGVLRGMPLDSILVAYKGERLVGFCLYGGYEGIRERFGPFGVDPSEQGKGLGKILLYDCLRAMRAAGLHGAWFLWTGETTPAGHLYKKVGFRVTRSFHVMCRELEPKA</sequence>
<comment type="caution">
    <text evidence="4">The sequence shown here is derived from an EMBL/GenBank/DDBJ whole genome shotgun (WGS) entry which is preliminary data.</text>
</comment>
<evidence type="ECO:0000256" key="1">
    <source>
        <dbReference type="ARBA" id="ARBA00022679"/>
    </source>
</evidence>
<organism evidence="4 5">
    <name type="scientific">Paenibacillus flagellatus</name>
    <dbReference type="NCBI Taxonomy" id="2211139"/>
    <lineage>
        <taxon>Bacteria</taxon>
        <taxon>Bacillati</taxon>
        <taxon>Bacillota</taxon>
        <taxon>Bacilli</taxon>
        <taxon>Bacillales</taxon>
        <taxon>Paenibacillaceae</taxon>
        <taxon>Paenibacillus</taxon>
    </lineage>
</organism>
<feature type="domain" description="N-acetyltransferase" evidence="3">
    <location>
        <begin position="181"/>
        <end position="319"/>
    </location>
</feature>
<protein>
    <submittedName>
        <fullName evidence="4">GNAT family N-acetyltransferase</fullName>
    </submittedName>
</protein>
<dbReference type="Pfam" id="PF13508">
    <property type="entry name" value="Acetyltransf_7"/>
    <property type="match status" value="1"/>
</dbReference>
<dbReference type="Gene3D" id="3.40.630.30">
    <property type="match status" value="2"/>
</dbReference>
<reference evidence="4 5" key="1">
    <citation type="submission" date="2018-05" db="EMBL/GenBank/DDBJ databases">
        <title>Paenibacillus flagellatus sp. nov., isolated from selenium mineral soil.</title>
        <authorList>
            <person name="Dai X."/>
        </authorList>
    </citation>
    <scope>NUCLEOTIDE SEQUENCE [LARGE SCALE GENOMIC DNA]</scope>
    <source>
        <strain evidence="4 5">DXL2</strain>
    </source>
</reference>
<evidence type="ECO:0000313" key="4">
    <source>
        <dbReference type="EMBL" id="PYI57141.1"/>
    </source>
</evidence>
<accession>A0A2V5KC35</accession>
<dbReference type="RefSeq" id="WP_110838181.1">
    <property type="nucleotide sequence ID" value="NZ_QJVJ01000001.1"/>
</dbReference>
<dbReference type="Proteomes" id="UP000247476">
    <property type="component" value="Unassembled WGS sequence"/>
</dbReference>